<proteinExistence type="predicted"/>
<evidence type="ECO:0000313" key="2">
    <source>
        <dbReference type="EMBL" id="SHF12994.1"/>
    </source>
</evidence>
<dbReference type="OrthoDB" id="1716479at2"/>
<evidence type="ECO:0000259" key="1">
    <source>
        <dbReference type="PROSITE" id="PS51782"/>
    </source>
</evidence>
<dbReference type="PROSITE" id="PS51782">
    <property type="entry name" value="LYSM"/>
    <property type="match status" value="1"/>
</dbReference>
<dbReference type="RefSeq" id="WP_073271479.1">
    <property type="nucleotide sequence ID" value="NZ_FQTU01000015.1"/>
</dbReference>
<dbReference type="Gene3D" id="3.10.350.10">
    <property type="entry name" value="LysM domain"/>
    <property type="match status" value="1"/>
</dbReference>
<dbReference type="EMBL" id="FQTU01000015">
    <property type="protein sequence ID" value="SHF12994.1"/>
    <property type="molecule type" value="Genomic_DNA"/>
</dbReference>
<accession>A0A1M4Z4L6</accession>
<dbReference type="SMART" id="SM00257">
    <property type="entry name" value="LysM"/>
    <property type="match status" value="1"/>
</dbReference>
<keyword evidence="3" id="KW-1185">Reference proteome</keyword>
<dbReference type="Proteomes" id="UP000184251">
    <property type="component" value="Unassembled WGS sequence"/>
</dbReference>
<gene>
    <name evidence="2" type="ORF">SAMN02746064_01948</name>
</gene>
<evidence type="ECO:0000313" key="3">
    <source>
        <dbReference type="Proteomes" id="UP000184251"/>
    </source>
</evidence>
<protein>
    <submittedName>
        <fullName evidence="2">LysM domain-containing protein</fullName>
    </submittedName>
</protein>
<feature type="domain" description="LysM" evidence="1">
    <location>
        <begin position="47"/>
        <end position="98"/>
    </location>
</feature>
<reference evidence="2 3" key="1">
    <citation type="submission" date="2016-11" db="EMBL/GenBank/DDBJ databases">
        <authorList>
            <person name="Jaros S."/>
            <person name="Januszkiewicz K."/>
            <person name="Wedrychowicz H."/>
        </authorList>
    </citation>
    <scope>NUCLEOTIDE SEQUENCE [LARGE SCALE GENOMIC DNA]</scope>
    <source>
        <strain evidence="2 3">DSM 14828</strain>
    </source>
</reference>
<sequence>MSIAGKRIKVVDEKRLALAVSVIIFFMLLLSTGLAQIVKGDEMPVYGTYIVKEGDTLWAIAKDYGSDKIDIRDIVYEISIHNGILGNDHIYPNQRLEIPLR</sequence>
<dbReference type="InterPro" id="IPR036779">
    <property type="entry name" value="LysM_dom_sf"/>
</dbReference>
<dbReference type="CDD" id="cd00118">
    <property type="entry name" value="LysM"/>
    <property type="match status" value="1"/>
</dbReference>
<name>A0A1M4Z4L6_9FIRM</name>
<dbReference type="AlphaFoldDB" id="A0A1M4Z4L6"/>
<dbReference type="SUPFAM" id="SSF54106">
    <property type="entry name" value="LysM domain"/>
    <property type="match status" value="1"/>
</dbReference>
<dbReference type="InterPro" id="IPR018392">
    <property type="entry name" value="LysM"/>
</dbReference>
<dbReference type="Pfam" id="PF01476">
    <property type="entry name" value="LysM"/>
    <property type="match status" value="1"/>
</dbReference>
<organism evidence="2 3">
    <name type="scientific">Alkalibacter saccharofermentans DSM 14828</name>
    <dbReference type="NCBI Taxonomy" id="1120975"/>
    <lineage>
        <taxon>Bacteria</taxon>
        <taxon>Bacillati</taxon>
        <taxon>Bacillota</taxon>
        <taxon>Clostridia</taxon>
        <taxon>Eubacteriales</taxon>
        <taxon>Eubacteriaceae</taxon>
        <taxon>Alkalibacter</taxon>
    </lineage>
</organism>
<dbReference type="STRING" id="1120975.SAMN02746064_01948"/>